<feature type="domain" description="Uroporphyrinogen decarboxylase (URO-D)" evidence="1">
    <location>
        <begin position="120"/>
        <end position="318"/>
    </location>
</feature>
<dbReference type="GO" id="GO:0006779">
    <property type="term" value="P:porphyrin-containing compound biosynthetic process"/>
    <property type="evidence" value="ECO:0007669"/>
    <property type="project" value="InterPro"/>
</dbReference>
<proteinExistence type="predicted"/>
<dbReference type="InterPro" id="IPR000257">
    <property type="entry name" value="Uroporphyrinogen_deCOase"/>
</dbReference>
<dbReference type="AlphaFoldDB" id="F5YPE9"/>
<dbReference type="Pfam" id="PF01208">
    <property type="entry name" value="URO-D"/>
    <property type="match status" value="1"/>
</dbReference>
<dbReference type="Gene3D" id="3.20.20.210">
    <property type="match status" value="1"/>
</dbReference>
<gene>
    <name evidence="2" type="ordered locus">TREPR_1552</name>
</gene>
<dbReference type="InterPro" id="IPR038071">
    <property type="entry name" value="UROD/MetE-like_sf"/>
</dbReference>
<dbReference type="InterPro" id="IPR052024">
    <property type="entry name" value="Methanogen_methyltrans"/>
</dbReference>
<dbReference type="KEGG" id="tpi:TREPR_1552"/>
<dbReference type="STRING" id="545694.TREPR_1552"/>
<dbReference type="SUPFAM" id="SSF51726">
    <property type="entry name" value="UROD/MetE-like"/>
    <property type="match status" value="1"/>
</dbReference>
<keyword evidence="2" id="KW-0808">Transferase</keyword>
<keyword evidence="2" id="KW-0489">Methyltransferase</keyword>
<dbReference type="EMBL" id="CP001843">
    <property type="protein sequence ID" value="AEF85370.1"/>
    <property type="molecule type" value="Genomic_DNA"/>
</dbReference>
<reference evidence="3" key="1">
    <citation type="submission" date="2009-12" db="EMBL/GenBank/DDBJ databases">
        <title>Complete sequence of Treponema primitia strain ZAS-2.</title>
        <authorList>
            <person name="Tetu S.G."/>
            <person name="Matson E."/>
            <person name="Ren Q."/>
            <person name="Seshadri R."/>
            <person name="Elbourne L."/>
            <person name="Hassan K.A."/>
            <person name="Durkin A."/>
            <person name="Radune D."/>
            <person name="Mohamoud Y."/>
            <person name="Shay R."/>
            <person name="Jin S."/>
            <person name="Zhang X."/>
            <person name="Lucey K."/>
            <person name="Ballor N.R."/>
            <person name="Ottesen E."/>
            <person name="Rosenthal R."/>
            <person name="Allen A."/>
            <person name="Leadbetter J.R."/>
            <person name="Paulsen I.T."/>
        </authorList>
    </citation>
    <scope>NUCLEOTIDE SEQUENCE [LARGE SCALE GENOMIC DNA]</scope>
    <source>
        <strain evidence="3">ATCC BAA-887 / DSM 12427 / ZAS-2</strain>
    </source>
</reference>
<accession>F5YPE9</accession>
<dbReference type="PANTHER" id="PTHR47099">
    <property type="entry name" value="METHYLCOBAMIDE:COM METHYLTRANSFERASE MTBA"/>
    <property type="match status" value="1"/>
</dbReference>
<sequence>MLTKRQNFLETIHGGKPDRFVKQYEALHLLMTPAYQAQNPIGVNSRGPAPGGEAVNSWGVTIKFVEGHPGPFPLHDDAHKVVKDITKWKSVVKMPRTDYPASDWEQYVKIAGAVDRENVFCTVGYFCGLFEQTHYLMGIDDCLAAFYEEPEAMHELVEFITEYELKYAEGVCKYLKPDALFHHDDWGTQISTFMSPAMFDEFYLDSYKKVYAYYKSHGVEIIVHHSDSYAATLVPQMIEMGVDVFQGCTTQNNVPDLVKKYGGKISFMGDLNNGVLDKGDWTKELVRSEVERACRNNGKLYYIPCLTMGGPGSTFPGVYEAVNEEIDRMSKELF</sequence>
<name>F5YPE9_TREPZ</name>
<protein>
    <submittedName>
        <fullName evidence="2">Vanillate:corrinoid protein methyltransferase</fullName>
    </submittedName>
</protein>
<dbReference type="Proteomes" id="UP000009223">
    <property type="component" value="Chromosome"/>
</dbReference>
<dbReference type="GO" id="GO:0004853">
    <property type="term" value="F:uroporphyrinogen decarboxylase activity"/>
    <property type="evidence" value="ECO:0007669"/>
    <property type="project" value="InterPro"/>
</dbReference>
<dbReference type="GO" id="GO:0008168">
    <property type="term" value="F:methyltransferase activity"/>
    <property type="evidence" value="ECO:0007669"/>
    <property type="project" value="UniProtKB-KW"/>
</dbReference>
<evidence type="ECO:0000313" key="2">
    <source>
        <dbReference type="EMBL" id="AEF85370.1"/>
    </source>
</evidence>
<dbReference type="OrthoDB" id="9815759at2"/>
<dbReference type="RefSeq" id="WP_015708558.1">
    <property type="nucleotide sequence ID" value="NC_015578.1"/>
</dbReference>
<dbReference type="HOGENOM" id="CLU_054162_1_0_12"/>
<organism evidence="2 3">
    <name type="scientific">Treponema primitia (strain ATCC BAA-887 / DSM 12427 / ZAS-2)</name>
    <dbReference type="NCBI Taxonomy" id="545694"/>
    <lineage>
        <taxon>Bacteria</taxon>
        <taxon>Pseudomonadati</taxon>
        <taxon>Spirochaetota</taxon>
        <taxon>Spirochaetia</taxon>
        <taxon>Spirochaetales</taxon>
        <taxon>Treponemataceae</taxon>
        <taxon>Treponema</taxon>
    </lineage>
</organism>
<dbReference type="eggNOG" id="COG0407">
    <property type="taxonomic scope" value="Bacteria"/>
</dbReference>
<dbReference type="PANTHER" id="PTHR47099:SF1">
    <property type="entry name" value="METHYLCOBAMIDE:COM METHYLTRANSFERASE MTBA"/>
    <property type="match status" value="1"/>
</dbReference>
<keyword evidence="3" id="KW-1185">Reference proteome</keyword>
<evidence type="ECO:0000259" key="1">
    <source>
        <dbReference type="Pfam" id="PF01208"/>
    </source>
</evidence>
<evidence type="ECO:0000313" key="3">
    <source>
        <dbReference type="Proteomes" id="UP000009223"/>
    </source>
</evidence>
<dbReference type="GO" id="GO:0032259">
    <property type="term" value="P:methylation"/>
    <property type="evidence" value="ECO:0007669"/>
    <property type="project" value="UniProtKB-KW"/>
</dbReference>
<reference evidence="2 3" key="2">
    <citation type="journal article" date="2011" name="ISME J.">
        <title>RNA-seq reveals cooperative metabolic interactions between two termite-gut spirochete species in co-culture.</title>
        <authorList>
            <person name="Rosenthal A.Z."/>
            <person name="Matson E.G."/>
            <person name="Eldar A."/>
            <person name="Leadbetter J.R."/>
        </authorList>
    </citation>
    <scope>NUCLEOTIDE SEQUENCE [LARGE SCALE GENOMIC DNA]</scope>
    <source>
        <strain evidence="3">ATCC BAA-887 / DSM 12427 / ZAS-2</strain>
    </source>
</reference>